<dbReference type="InterPro" id="IPR050884">
    <property type="entry name" value="CNP_phosphodiesterase-III"/>
</dbReference>
<comment type="caution">
    <text evidence="6">The sequence shown here is derived from an EMBL/GenBank/DDBJ whole genome shotgun (WGS) entry which is preliminary data.</text>
</comment>
<reference evidence="6 7" key="1">
    <citation type="submission" date="2015-12" db="EMBL/GenBank/DDBJ databases">
        <title>Genome sequence of Oceanibaculum pacificum MCCC 1A02656.</title>
        <authorList>
            <person name="Lu L."/>
            <person name="Lai Q."/>
            <person name="Shao Z."/>
            <person name="Qian P."/>
        </authorList>
    </citation>
    <scope>NUCLEOTIDE SEQUENCE [LARGE SCALE GENOMIC DNA]</scope>
    <source>
        <strain evidence="6 7">MCCC 1A02656</strain>
    </source>
</reference>
<evidence type="ECO:0000256" key="4">
    <source>
        <dbReference type="ARBA" id="ARBA00025742"/>
    </source>
</evidence>
<dbReference type="PANTHER" id="PTHR42988:SF2">
    <property type="entry name" value="CYCLIC NUCLEOTIDE PHOSPHODIESTERASE CBUA0032-RELATED"/>
    <property type="match status" value="1"/>
</dbReference>
<keyword evidence="2" id="KW-0378">Hydrolase</keyword>
<evidence type="ECO:0000313" key="6">
    <source>
        <dbReference type="EMBL" id="KZD08743.1"/>
    </source>
</evidence>
<keyword evidence="3" id="KW-0408">Iron</keyword>
<evidence type="ECO:0000259" key="5">
    <source>
        <dbReference type="Pfam" id="PF00149"/>
    </source>
</evidence>
<sequence>MSFVIVSILHISDLHRDPDNPIRNDALLDSLENDRKRYVESEATPIRAPDLILVSGDVVQGVLHDADDAEGKLKRQYDEALDFLDRLAKSFVAGDRERVIVIPGNHDVSDYHFRRSLAAIPIAADRKREIVGKLFMPDTRMRWSWPDLELHEVADPAMYERRFEAFAQFYNEFYQGKRTYLTDSSKQIDFFDYPSFGMTVVAFSSCHNNDLLNRQGAIHPDCIGSAGQHLRDRSFDGRLRVATWHHNTEGSPSMSDYMDADIIQNLIDREISLGFHGHQHKPEFLDTRFRHGPDRRITVISAGTLCGGAAFGFRRAYNVVEIDVENRRGRLHLREMQNDNLQLPIWGPRPLPATASTFHEFTFEPPPAPLSRHDSRTVALIEAQKLFDEKRFDAAVALLVPHLTSEPLARRLLLECLGHMDDMASVIRYFDPPKSEIEAITLMDALWAEKDKVRLAEVLAMSLIASSVDPALVEVRTKYARRLS</sequence>
<evidence type="ECO:0000256" key="1">
    <source>
        <dbReference type="ARBA" id="ARBA00022723"/>
    </source>
</evidence>
<organism evidence="6 7">
    <name type="scientific">Oceanibaculum pacificum</name>
    <dbReference type="NCBI Taxonomy" id="580166"/>
    <lineage>
        <taxon>Bacteria</taxon>
        <taxon>Pseudomonadati</taxon>
        <taxon>Pseudomonadota</taxon>
        <taxon>Alphaproteobacteria</taxon>
        <taxon>Rhodospirillales</taxon>
        <taxon>Oceanibaculaceae</taxon>
        <taxon>Oceanibaculum</taxon>
    </lineage>
</organism>
<comment type="similarity">
    <text evidence="4">Belongs to the cyclic nucleotide phosphodiesterase class-III family.</text>
</comment>
<dbReference type="AlphaFoldDB" id="A0A154W5K3"/>
<dbReference type="Pfam" id="PF00149">
    <property type="entry name" value="Metallophos"/>
    <property type="match status" value="1"/>
</dbReference>
<evidence type="ECO:0000313" key="7">
    <source>
        <dbReference type="Proteomes" id="UP000076400"/>
    </source>
</evidence>
<dbReference type="PANTHER" id="PTHR42988">
    <property type="entry name" value="PHOSPHOHYDROLASE"/>
    <property type="match status" value="1"/>
</dbReference>
<dbReference type="STRING" id="580166.AUP43_08245"/>
<dbReference type="Proteomes" id="UP000076400">
    <property type="component" value="Unassembled WGS sequence"/>
</dbReference>
<dbReference type="SUPFAM" id="SSF56300">
    <property type="entry name" value="Metallo-dependent phosphatases"/>
    <property type="match status" value="1"/>
</dbReference>
<proteinExistence type="inferred from homology"/>
<gene>
    <name evidence="6" type="ORF">AUP43_08245</name>
</gene>
<protein>
    <recommendedName>
        <fullName evidence="5">Calcineurin-like phosphoesterase domain-containing protein</fullName>
    </recommendedName>
</protein>
<dbReference type="GO" id="GO:0046872">
    <property type="term" value="F:metal ion binding"/>
    <property type="evidence" value="ECO:0007669"/>
    <property type="project" value="UniProtKB-KW"/>
</dbReference>
<keyword evidence="7" id="KW-1185">Reference proteome</keyword>
<dbReference type="Gene3D" id="3.60.21.10">
    <property type="match status" value="1"/>
</dbReference>
<keyword evidence="1" id="KW-0479">Metal-binding</keyword>
<feature type="domain" description="Calcineurin-like phosphoesterase" evidence="5">
    <location>
        <begin position="7"/>
        <end position="282"/>
    </location>
</feature>
<dbReference type="EMBL" id="LPXN01000103">
    <property type="protein sequence ID" value="KZD08743.1"/>
    <property type="molecule type" value="Genomic_DNA"/>
</dbReference>
<dbReference type="InterPro" id="IPR004843">
    <property type="entry name" value="Calcineurin-like_PHP"/>
</dbReference>
<evidence type="ECO:0000256" key="2">
    <source>
        <dbReference type="ARBA" id="ARBA00022801"/>
    </source>
</evidence>
<dbReference type="GO" id="GO:0016787">
    <property type="term" value="F:hydrolase activity"/>
    <property type="evidence" value="ECO:0007669"/>
    <property type="project" value="UniProtKB-KW"/>
</dbReference>
<dbReference type="InterPro" id="IPR029052">
    <property type="entry name" value="Metallo-depent_PP-like"/>
</dbReference>
<evidence type="ECO:0000256" key="3">
    <source>
        <dbReference type="ARBA" id="ARBA00023004"/>
    </source>
</evidence>
<accession>A0A154W5K3</accession>
<name>A0A154W5K3_9PROT</name>